<reference evidence="1 2" key="1">
    <citation type="journal article" date="2020" name="Microbiome">
        <title>Single-cell genomics of uncultured bacteria reveals dietary fiber responders in the mouse gut microbiota.</title>
        <authorList>
            <person name="Chijiiwa R."/>
            <person name="Hosokawa M."/>
            <person name="Kogawa M."/>
            <person name="Nishikawa Y."/>
            <person name="Ide K."/>
            <person name="Sakanashi C."/>
            <person name="Takahashi K."/>
            <person name="Takeyama H."/>
        </authorList>
    </citation>
    <scope>NUCLEOTIDE SEQUENCE [LARGE SCALE GENOMIC DNA]</scope>
    <source>
        <strain evidence="1">IMSAGC_017</strain>
    </source>
</reference>
<accession>A0A829ZDZ9</accession>
<dbReference type="EMBL" id="BLMI01000161">
    <property type="protein sequence ID" value="GFI41224.1"/>
    <property type="molecule type" value="Genomic_DNA"/>
</dbReference>
<dbReference type="Proteomes" id="UP000490821">
    <property type="component" value="Unassembled WGS sequence"/>
</dbReference>
<gene>
    <name evidence="1" type="ORF">IMSAGC017_01267</name>
</gene>
<proteinExistence type="predicted"/>
<organism evidence="1 2">
    <name type="scientific">Thomasclavelia cocleata</name>
    <dbReference type="NCBI Taxonomy" id="69824"/>
    <lineage>
        <taxon>Bacteria</taxon>
        <taxon>Bacillati</taxon>
        <taxon>Bacillota</taxon>
        <taxon>Erysipelotrichia</taxon>
        <taxon>Erysipelotrichales</taxon>
        <taxon>Coprobacillaceae</taxon>
        <taxon>Thomasclavelia</taxon>
    </lineage>
</organism>
<comment type="caution">
    <text evidence="1">The sequence shown here is derived from an EMBL/GenBank/DDBJ whole genome shotgun (WGS) entry which is preliminary data.</text>
</comment>
<protein>
    <submittedName>
        <fullName evidence="1">Uncharacterized protein</fullName>
    </submittedName>
</protein>
<evidence type="ECO:0000313" key="1">
    <source>
        <dbReference type="EMBL" id="GFI41224.1"/>
    </source>
</evidence>
<name>A0A829ZDZ9_9FIRM</name>
<sequence length="44" mass="5256">MINIIEQDILTLKIETFTKDSDNKEINVLKEEKYSLKIFLNIEK</sequence>
<evidence type="ECO:0000313" key="2">
    <source>
        <dbReference type="Proteomes" id="UP000490821"/>
    </source>
</evidence>
<dbReference type="RefSeq" id="WP_267463409.1">
    <property type="nucleotide sequence ID" value="NZ_BLMI01000161.1"/>
</dbReference>
<dbReference type="AlphaFoldDB" id="A0A829ZDZ9"/>